<dbReference type="EMBL" id="BAAAEM010000003">
    <property type="protein sequence ID" value="GAA0486576.1"/>
    <property type="molecule type" value="Genomic_DNA"/>
</dbReference>
<dbReference type="SUPFAM" id="SSF88659">
    <property type="entry name" value="Sigma3 and sigma4 domains of RNA polymerase sigma factors"/>
    <property type="match status" value="1"/>
</dbReference>
<dbReference type="RefSeq" id="WP_229955695.1">
    <property type="nucleotide sequence ID" value="NZ_BAAAEM010000003.1"/>
</dbReference>
<dbReference type="PANTHER" id="PTHR43133">
    <property type="entry name" value="RNA POLYMERASE ECF-TYPE SIGMA FACTO"/>
    <property type="match status" value="1"/>
</dbReference>
<evidence type="ECO:0000256" key="5">
    <source>
        <dbReference type="SAM" id="MobiDB-lite"/>
    </source>
</evidence>
<dbReference type="InterPro" id="IPR013325">
    <property type="entry name" value="RNA_pol_sigma_r2"/>
</dbReference>
<evidence type="ECO:0000259" key="6">
    <source>
        <dbReference type="Pfam" id="PF04542"/>
    </source>
</evidence>
<reference evidence="8 9" key="1">
    <citation type="journal article" date="2019" name="Int. J. Syst. Evol. Microbiol.">
        <title>The Global Catalogue of Microorganisms (GCM) 10K type strain sequencing project: providing services to taxonomists for standard genome sequencing and annotation.</title>
        <authorList>
            <consortium name="The Broad Institute Genomics Platform"/>
            <consortium name="The Broad Institute Genome Sequencing Center for Infectious Disease"/>
            <person name="Wu L."/>
            <person name="Ma J."/>
        </authorList>
    </citation>
    <scope>NUCLEOTIDE SEQUENCE [LARGE SCALE GENOMIC DNA]</scope>
    <source>
        <strain evidence="8 9">JCM 14162</strain>
    </source>
</reference>
<name>A0ABN1AYK5_9SPHN</name>
<evidence type="ECO:0000313" key="8">
    <source>
        <dbReference type="EMBL" id="GAA0486576.1"/>
    </source>
</evidence>
<keyword evidence="9" id="KW-1185">Reference proteome</keyword>
<dbReference type="InterPro" id="IPR013324">
    <property type="entry name" value="RNA_pol_sigma_r3/r4-like"/>
</dbReference>
<proteinExistence type="inferred from homology"/>
<comment type="caution">
    <text evidence="8">The sequence shown here is derived from an EMBL/GenBank/DDBJ whole genome shotgun (WGS) entry which is preliminary data.</text>
</comment>
<dbReference type="Proteomes" id="UP001500713">
    <property type="component" value="Unassembled WGS sequence"/>
</dbReference>
<feature type="compositionally biased region" description="Basic and acidic residues" evidence="5">
    <location>
        <begin position="67"/>
        <end position="80"/>
    </location>
</feature>
<feature type="domain" description="RNA polymerase sigma factor 70 region 4 type 2" evidence="7">
    <location>
        <begin position="124"/>
        <end position="160"/>
    </location>
</feature>
<evidence type="ECO:0000313" key="9">
    <source>
        <dbReference type="Proteomes" id="UP001500713"/>
    </source>
</evidence>
<protein>
    <recommendedName>
        <fullName evidence="10">RNA polymerase subunit sigma-70</fullName>
    </recommendedName>
</protein>
<dbReference type="SUPFAM" id="SSF88946">
    <property type="entry name" value="Sigma2 domain of RNA polymerase sigma factors"/>
    <property type="match status" value="1"/>
</dbReference>
<dbReference type="InterPro" id="IPR036388">
    <property type="entry name" value="WH-like_DNA-bd_sf"/>
</dbReference>
<keyword evidence="2" id="KW-0805">Transcription regulation</keyword>
<keyword evidence="3" id="KW-0731">Sigma factor</keyword>
<evidence type="ECO:0000256" key="1">
    <source>
        <dbReference type="ARBA" id="ARBA00010641"/>
    </source>
</evidence>
<evidence type="ECO:0008006" key="10">
    <source>
        <dbReference type="Google" id="ProtNLM"/>
    </source>
</evidence>
<keyword evidence="4" id="KW-0804">Transcription</keyword>
<dbReference type="Pfam" id="PF04542">
    <property type="entry name" value="Sigma70_r2"/>
    <property type="match status" value="1"/>
</dbReference>
<feature type="region of interest" description="Disordered" evidence="5">
    <location>
        <begin position="67"/>
        <end position="96"/>
    </location>
</feature>
<comment type="similarity">
    <text evidence="1">Belongs to the sigma-70 factor family. ECF subfamily.</text>
</comment>
<dbReference type="InterPro" id="IPR007627">
    <property type="entry name" value="RNA_pol_sigma70_r2"/>
</dbReference>
<evidence type="ECO:0000256" key="3">
    <source>
        <dbReference type="ARBA" id="ARBA00023082"/>
    </source>
</evidence>
<dbReference type="PANTHER" id="PTHR43133:SF63">
    <property type="entry name" value="RNA POLYMERASE SIGMA FACTOR FECI-RELATED"/>
    <property type="match status" value="1"/>
</dbReference>
<dbReference type="InterPro" id="IPR039425">
    <property type="entry name" value="RNA_pol_sigma-70-like"/>
</dbReference>
<dbReference type="Pfam" id="PF08281">
    <property type="entry name" value="Sigma70_r4_2"/>
    <property type="match status" value="1"/>
</dbReference>
<dbReference type="InterPro" id="IPR014284">
    <property type="entry name" value="RNA_pol_sigma-70_dom"/>
</dbReference>
<dbReference type="Gene3D" id="1.10.1740.10">
    <property type="match status" value="1"/>
</dbReference>
<organism evidence="8 9">
    <name type="scientific">Parasphingorhabdus litoris</name>
    <dbReference type="NCBI Taxonomy" id="394733"/>
    <lineage>
        <taxon>Bacteria</taxon>
        <taxon>Pseudomonadati</taxon>
        <taxon>Pseudomonadota</taxon>
        <taxon>Alphaproteobacteria</taxon>
        <taxon>Sphingomonadales</taxon>
        <taxon>Sphingomonadaceae</taxon>
        <taxon>Parasphingorhabdus</taxon>
    </lineage>
</organism>
<gene>
    <name evidence="8" type="ORF">GCM10009096_31720</name>
</gene>
<dbReference type="NCBIfam" id="TIGR02937">
    <property type="entry name" value="sigma70-ECF"/>
    <property type="match status" value="1"/>
</dbReference>
<accession>A0ABN1AYK5</accession>
<sequence length="169" mass="19289">MKYQKLQTVFLAQRDALLRFLRARGAGDNAEDILQDLWLKLSDTDDSNVTNPVPYLYRAANNAMHDRYRKDERARQRDNDWSDINRGTGDASDLPLPDRALIANQQLAAVEERIGKEGPRVFGIFRRFRIDGIGQRQIAEELGISLSAVEKDLQKAYRALAAWKDGEEV</sequence>
<evidence type="ECO:0000256" key="4">
    <source>
        <dbReference type="ARBA" id="ARBA00023163"/>
    </source>
</evidence>
<evidence type="ECO:0000256" key="2">
    <source>
        <dbReference type="ARBA" id="ARBA00023015"/>
    </source>
</evidence>
<dbReference type="InterPro" id="IPR013249">
    <property type="entry name" value="RNA_pol_sigma70_r4_t2"/>
</dbReference>
<dbReference type="Gene3D" id="1.10.10.10">
    <property type="entry name" value="Winged helix-like DNA-binding domain superfamily/Winged helix DNA-binding domain"/>
    <property type="match status" value="1"/>
</dbReference>
<evidence type="ECO:0000259" key="7">
    <source>
        <dbReference type="Pfam" id="PF08281"/>
    </source>
</evidence>
<feature type="domain" description="RNA polymerase sigma-70 region 2" evidence="6">
    <location>
        <begin position="17"/>
        <end position="73"/>
    </location>
</feature>